<feature type="region of interest" description="Disordered" evidence="2">
    <location>
        <begin position="461"/>
        <end position="481"/>
    </location>
</feature>
<proteinExistence type="predicted"/>
<accession>A0A5J5HNK7</accession>
<keyword evidence="1" id="KW-0732">Signal</keyword>
<evidence type="ECO:0000256" key="1">
    <source>
        <dbReference type="ARBA" id="ARBA00022729"/>
    </source>
</evidence>
<dbReference type="RefSeq" id="WP_150440711.1">
    <property type="nucleotide sequence ID" value="NZ_VYKL01000021.1"/>
</dbReference>
<dbReference type="Pfam" id="PF00395">
    <property type="entry name" value="SLH"/>
    <property type="match status" value="3"/>
</dbReference>
<feature type="region of interest" description="Disordered" evidence="2">
    <location>
        <begin position="495"/>
        <end position="517"/>
    </location>
</feature>
<reference evidence="4 5" key="1">
    <citation type="submission" date="2019-09" db="EMBL/GenBank/DDBJ databases">
        <title>Whole genome sequences of isolates from the Mars Exploration Rovers.</title>
        <authorList>
            <person name="Seuylemezian A."/>
            <person name="Vaishampayan P."/>
        </authorList>
    </citation>
    <scope>NUCLEOTIDE SEQUENCE [LARGE SCALE GENOMIC DNA]</scope>
    <source>
        <strain evidence="4 5">MER_TA_151</strain>
    </source>
</reference>
<organism evidence="4 5">
    <name type="scientific">Niallia endozanthoxylica</name>
    <dbReference type="NCBI Taxonomy" id="2036016"/>
    <lineage>
        <taxon>Bacteria</taxon>
        <taxon>Bacillati</taxon>
        <taxon>Bacillota</taxon>
        <taxon>Bacilli</taxon>
        <taxon>Bacillales</taxon>
        <taxon>Bacillaceae</taxon>
        <taxon>Niallia</taxon>
    </lineage>
</organism>
<evidence type="ECO:0000313" key="4">
    <source>
        <dbReference type="EMBL" id="KAA9022919.1"/>
    </source>
</evidence>
<feature type="domain" description="SLH" evidence="3">
    <location>
        <begin position="87"/>
        <end position="141"/>
    </location>
</feature>
<dbReference type="InterPro" id="IPR001119">
    <property type="entry name" value="SLH_dom"/>
</dbReference>
<dbReference type="AlphaFoldDB" id="A0A5J5HNK7"/>
<feature type="domain" description="SLH" evidence="3">
    <location>
        <begin position="142"/>
        <end position="205"/>
    </location>
</feature>
<dbReference type="Proteomes" id="UP000326671">
    <property type="component" value="Unassembled WGS sequence"/>
</dbReference>
<dbReference type="PROSITE" id="PS51272">
    <property type="entry name" value="SLH"/>
    <property type="match status" value="3"/>
</dbReference>
<keyword evidence="4" id="KW-0378">Hydrolase</keyword>
<dbReference type="InterPro" id="IPR008613">
    <property type="entry name" value="Excalibur_Ca-bd_domain"/>
</dbReference>
<sequence length="517" mass="56295">MKKRTNLLIIILLVGFLTPFKGQATGFHDVSTKYTFYDEVLYLSSKEIITGFPDGSFKTDQTVTRAQAAIMIGRALGLDGKPRNTQFTDVNPNVTGSGYIGSAVERGIITGFPDGSYRPNEPVNRGQMAIFLNRAYTLTMGQTHSFRDISSNMQAYQAILNVSATGIASGYPNGTYRPDQSVTRGQFSAFLARTLEPSFRSKPAMIVKFLNVGQGDAIYIQYPNGKTALVDAGRSDDAIERALRSENITKIDTFIATHPDADHIGGADYVIKNYGVKRVIDSGQLHTTQTFLDYLDTINANGLELVVPQIGDNVTDDSNVSTKVLAVNSDSEDLNDGSIVMMLSYGLTDILLTGDAGIQVESNLMKNYDVDAEILKVSHHGSNTGTSGDFIEAVNPEDAILSYGENSYGHPNNQVVNDLILYDVNIFSTYEQGTITVSTIGNSYSINANPLQWDVQIGQSRVPQPVPQPAPSPQPPVQTGFSNCTELRAVYPDGVNSSHPAYQSKMDRDKDGWACEQ</sequence>
<dbReference type="OrthoDB" id="9761531at2"/>
<dbReference type="InterPro" id="IPR035681">
    <property type="entry name" value="ComA-like_MBL"/>
</dbReference>
<dbReference type="PANTHER" id="PTHR30619:SF7">
    <property type="entry name" value="BETA-LACTAMASE DOMAIN PROTEIN"/>
    <property type="match status" value="1"/>
</dbReference>
<dbReference type="Pfam" id="PF00753">
    <property type="entry name" value="Lactamase_B"/>
    <property type="match status" value="1"/>
</dbReference>
<dbReference type="InterPro" id="IPR052159">
    <property type="entry name" value="Competence_DNA_uptake"/>
</dbReference>
<protein>
    <submittedName>
        <fullName evidence="4">MBL fold metallo-hydrolase</fullName>
    </submittedName>
</protein>
<dbReference type="Pfam" id="PF05901">
    <property type="entry name" value="Excalibur"/>
    <property type="match status" value="1"/>
</dbReference>
<dbReference type="InterPro" id="IPR001279">
    <property type="entry name" value="Metallo-B-lactamas"/>
</dbReference>
<dbReference type="SMART" id="SM00849">
    <property type="entry name" value="Lactamase_B"/>
    <property type="match status" value="1"/>
</dbReference>
<comment type="caution">
    <text evidence="4">The sequence shown here is derived from an EMBL/GenBank/DDBJ whole genome shotgun (WGS) entry which is preliminary data.</text>
</comment>
<dbReference type="SUPFAM" id="SSF56281">
    <property type="entry name" value="Metallo-hydrolase/oxidoreductase"/>
    <property type="match status" value="1"/>
</dbReference>
<dbReference type="SMART" id="SM00894">
    <property type="entry name" value="Excalibur"/>
    <property type="match status" value="1"/>
</dbReference>
<evidence type="ECO:0000256" key="2">
    <source>
        <dbReference type="SAM" id="MobiDB-lite"/>
    </source>
</evidence>
<feature type="compositionally biased region" description="Pro residues" evidence="2">
    <location>
        <begin position="464"/>
        <end position="476"/>
    </location>
</feature>
<evidence type="ECO:0000259" key="3">
    <source>
        <dbReference type="PROSITE" id="PS51272"/>
    </source>
</evidence>
<feature type="compositionally biased region" description="Basic and acidic residues" evidence="2">
    <location>
        <begin position="505"/>
        <end position="517"/>
    </location>
</feature>
<evidence type="ECO:0000313" key="5">
    <source>
        <dbReference type="Proteomes" id="UP000326671"/>
    </source>
</evidence>
<dbReference type="GO" id="GO:0016787">
    <property type="term" value="F:hydrolase activity"/>
    <property type="evidence" value="ECO:0007669"/>
    <property type="project" value="UniProtKB-KW"/>
</dbReference>
<dbReference type="PANTHER" id="PTHR30619">
    <property type="entry name" value="DNA INTERNALIZATION/COMPETENCE PROTEIN COMEC/REC2"/>
    <property type="match status" value="1"/>
</dbReference>
<dbReference type="CDD" id="cd07731">
    <property type="entry name" value="ComA-like_MBL-fold"/>
    <property type="match status" value="1"/>
</dbReference>
<name>A0A5J5HNK7_9BACI</name>
<gene>
    <name evidence="4" type="ORF">F4V44_14355</name>
</gene>
<dbReference type="InterPro" id="IPR036866">
    <property type="entry name" value="RibonucZ/Hydroxyglut_hydro"/>
</dbReference>
<keyword evidence="5" id="KW-1185">Reference proteome</keyword>
<feature type="domain" description="SLH" evidence="3">
    <location>
        <begin position="23"/>
        <end position="86"/>
    </location>
</feature>
<dbReference type="EMBL" id="VYKL01000021">
    <property type="protein sequence ID" value="KAA9022919.1"/>
    <property type="molecule type" value="Genomic_DNA"/>
</dbReference>
<dbReference type="Gene3D" id="3.60.15.10">
    <property type="entry name" value="Ribonuclease Z/Hydroxyacylglutathione hydrolase-like"/>
    <property type="match status" value="1"/>
</dbReference>